<dbReference type="EMBL" id="MNWX01000004">
    <property type="protein sequence ID" value="OIO65882.1"/>
    <property type="molecule type" value="Genomic_DNA"/>
</dbReference>
<evidence type="ECO:0000313" key="9">
    <source>
        <dbReference type="Proteomes" id="UP000182693"/>
    </source>
</evidence>
<dbReference type="GO" id="GO:0046872">
    <property type="term" value="F:metal ion binding"/>
    <property type="evidence" value="ECO:0007669"/>
    <property type="project" value="UniProtKB-KW"/>
</dbReference>
<gene>
    <name evidence="8" type="ORF">AUJ30_00200</name>
</gene>
<feature type="domain" description="Radical SAM core" evidence="7">
    <location>
        <begin position="67"/>
        <end position="289"/>
    </location>
</feature>
<dbReference type="InterPro" id="IPR034457">
    <property type="entry name" value="Organic_radical-activating"/>
</dbReference>
<dbReference type="PIRSF" id="PIRSF004869">
    <property type="entry name" value="PflX_prd"/>
    <property type="match status" value="1"/>
</dbReference>
<organism evidence="8 9">
    <name type="scientific">Candidatus Wolfebacteria bacterium CG1_02_39_135</name>
    <dbReference type="NCBI Taxonomy" id="1805425"/>
    <lineage>
        <taxon>Bacteria</taxon>
        <taxon>Candidatus Wolfeibacteriota</taxon>
    </lineage>
</organism>
<name>A0A1J4XVV6_9BACT</name>
<dbReference type="SFLD" id="SFLDG01101">
    <property type="entry name" value="Uncharacterised_Radical_SAM_Su"/>
    <property type="match status" value="1"/>
</dbReference>
<keyword evidence="4 6" id="KW-0408">Iron</keyword>
<evidence type="ECO:0000313" key="8">
    <source>
        <dbReference type="EMBL" id="OIO65882.1"/>
    </source>
</evidence>
<proteinExistence type="predicted"/>
<dbReference type="InterPro" id="IPR016431">
    <property type="entry name" value="Pyrv-formate_lyase-activ_prd"/>
</dbReference>
<evidence type="ECO:0000259" key="7">
    <source>
        <dbReference type="PROSITE" id="PS51918"/>
    </source>
</evidence>
<dbReference type="Pfam" id="PF04055">
    <property type="entry name" value="Radical_SAM"/>
    <property type="match status" value="1"/>
</dbReference>
<protein>
    <submittedName>
        <fullName evidence="8">AmmeMemoRadiSam system radical SAM enzyme</fullName>
    </submittedName>
</protein>
<dbReference type="SFLD" id="SFLDS00029">
    <property type="entry name" value="Radical_SAM"/>
    <property type="match status" value="1"/>
</dbReference>
<comment type="caution">
    <text evidence="8">The sequence shown here is derived from an EMBL/GenBank/DDBJ whole genome shotgun (WGS) entry which is preliminary data.</text>
</comment>
<dbReference type="GO" id="GO:0003824">
    <property type="term" value="F:catalytic activity"/>
    <property type="evidence" value="ECO:0007669"/>
    <property type="project" value="InterPro"/>
</dbReference>
<sequence length="346" mass="39122">MKEAYLYKKLPNKKVQCTNCAHYCVIENNQRGICGVRENKDGKLYSLVYGKAVAINVDPIEKKPFFHFLPGSYSLSVATVGCNFRCLNCQNWDISQGPKPNKPISSFYDLSPQEIVKMALENKTPSISYTYTEPTIFLEYALDTMKLAKKARLKNNWVTNGYQSKESLDLIAPYLDAANVDLKGFDDGFYQKVCGGRLKPVLETLKRMKTLRRGSGQEKIWVEVTTLVIPTLNDDEKTFKGIANFIKKELGEETPWHVTQFSGAISWQLKNLPDTLVKTLEKAYQIGKKAGLKYVYTGNIPGHKGEDTICPKCGTVAIDRMNYIIHRYDKNGKCPQCGENLDLILN</sequence>
<reference evidence="8 9" key="1">
    <citation type="journal article" date="2016" name="Environ. Microbiol.">
        <title>Genomic resolution of a cold subsurface aquifer community provides metabolic insights for novel microbes adapted to high CO concentrations.</title>
        <authorList>
            <person name="Probst A.J."/>
            <person name="Castelle C.J."/>
            <person name="Singh A."/>
            <person name="Brown C.T."/>
            <person name="Anantharaman K."/>
            <person name="Sharon I."/>
            <person name="Hug L.A."/>
            <person name="Burstein D."/>
            <person name="Emerson J.B."/>
            <person name="Thomas B.C."/>
            <person name="Banfield J.F."/>
        </authorList>
    </citation>
    <scope>NUCLEOTIDE SEQUENCE [LARGE SCALE GENOMIC DNA]</scope>
    <source>
        <strain evidence="8">CG1_02_39_135</strain>
    </source>
</reference>
<keyword evidence="1" id="KW-0004">4Fe-4S</keyword>
<feature type="binding site" evidence="6">
    <location>
        <position position="82"/>
    </location>
    <ligand>
        <name>[4Fe-4S] cluster</name>
        <dbReference type="ChEBI" id="CHEBI:49883"/>
        <note>4Fe-4S-S-AdoMet</note>
    </ligand>
</feature>
<feature type="binding site" evidence="6">
    <location>
        <position position="86"/>
    </location>
    <ligand>
        <name>[4Fe-4S] cluster</name>
        <dbReference type="ChEBI" id="CHEBI:49883"/>
        <note>4Fe-4S-S-AdoMet</note>
    </ligand>
</feature>
<evidence type="ECO:0000256" key="2">
    <source>
        <dbReference type="ARBA" id="ARBA00022691"/>
    </source>
</evidence>
<feature type="binding site" evidence="6">
    <location>
        <position position="89"/>
    </location>
    <ligand>
        <name>[4Fe-4S] cluster</name>
        <dbReference type="ChEBI" id="CHEBI:49883"/>
        <note>4Fe-4S-S-AdoMet</note>
    </ligand>
</feature>
<dbReference type="InterPro" id="IPR058240">
    <property type="entry name" value="rSAM_sf"/>
</dbReference>
<dbReference type="SUPFAM" id="SSF102114">
    <property type="entry name" value="Radical SAM enzymes"/>
    <property type="match status" value="1"/>
</dbReference>
<dbReference type="InterPro" id="IPR007197">
    <property type="entry name" value="rSAM"/>
</dbReference>
<evidence type="ECO:0000256" key="3">
    <source>
        <dbReference type="ARBA" id="ARBA00022723"/>
    </source>
</evidence>
<dbReference type="AlphaFoldDB" id="A0A1J4XVV6"/>
<dbReference type="Proteomes" id="UP000182693">
    <property type="component" value="Unassembled WGS sequence"/>
</dbReference>
<dbReference type="NCBIfam" id="TIGR04337">
    <property type="entry name" value="AmmeMemoSam_rS"/>
    <property type="match status" value="1"/>
</dbReference>
<comment type="cofactor">
    <cofactor evidence="6">
        <name>[4Fe-4S] cluster</name>
        <dbReference type="ChEBI" id="CHEBI:49883"/>
    </cofactor>
    <text evidence="6">Binds 1 [4Fe-4S] cluster. The cluster is coordinated with 3 cysteines and an exchangeable S-adenosyl-L-methionine.</text>
</comment>
<dbReference type="PROSITE" id="PS51918">
    <property type="entry name" value="RADICAL_SAM"/>
    <property type="match status" value="1"/>
</dbReference>
<dbReference type="STRING" id="1805425.AUJ30_00200"/>
<dbReference type="Gene3D" id="3.20.20.70">
    <property type="entry name" value="Aldolase class I"/>
    <property type="match status" value="1"/>
</dbReference>
<evidence type="ECO:0000256" key="6">
    <source>
        <dbReference type="PIRSR" id="PIRSR004869-50"/>
    </source>
</evidence>
<dbReference type="GO" id="GO:0051539">
    <property type="term" value="F:4 iron, 4 sulfur cluster binding"/>
    <property type="evidence" value="ECO:0007669"/>
    <property type="project" value="UniProtKB-KW"/>
</dbReference>
<dbReference type="InterPro" id="IPR013785">
    <property type="entry name" value="Aldolase_TIM"/>
</dbReference>
<keyword evidence="5 6" id="KW-0411">Iron-sulfur</keyword>
<dbReference type="InterPro" id="IPR027596">
    <property type="entry name" value="AmmeMemoSam_rS"/>
</dbReference>
<accession>A0A1J4XVV6</accession>
<evidence type="ECO:0000256" key="4">
    <source>
        <dbReference type="ARBA" id="ARBA00023004"/>
    </source>
</evidence>
<keyword evidence="2 6" id="KW-0949">S-adenosyl-L-methionine</keyword>
<keyword evidence="3 6" id="KW-0479">Metal-binding</keyword>
<evidence type="ECO:0000256" key="5">
    <source>
        <dbReference type="ARBA" id="ARBA00023014"/>
    </source>
</evidence>
<dbReference type="PANTHER" id="PTHR30352:SF5">
    <property type="entry name" value="PYRUVATE FORMATE-LYASE 1-ACTIVATING ENZYME"/>
    <property type="match status" value="1"/>
</dbReference>
<dbReference type="CDD" id="cd01335">
    <property type="entry name" value="Radical_SAM"/>
    <property type="match status" value="1"/>
</dbReference>
<evidence type="ECO:0000256" key="1">
    <source>
        <dbReference type="ARBA" id="ARBA00022485"/>
    </source>
</evidence>
<dbReference type="PANTHER" id="PTHR30352">
    <property type="entry name" value="PYRUVATE FORMATE-LYASE-ACTIVATING ENZYME"/>
    <property type="match status" value="1"/>
</dbReference>